<dbReference type="InterPro" id="IPR052048">
    <property type="entry name" value="ST_Response_Regulator"/>
</dbReference>
<protein>
    <submittedName>
        <fullName evidence="3">Response regulator transcription factor</fullName>
    </submittedName>
</protein>
<dbReference type="PANTHER" id="PTHR43228:SF1">
    <property type="entry name" value="TWO-COMPONENT RESPONSE REGULATOR ARR22"/>
    <property type="match status" value="1"/>
</dbReference>
<dbReference type="SMART" id="SM00448">
    <property type="entry name" value="REC"/>
    <property type="match status" value="1"/>
</dbReference>
<evidence type="ECO:0000259" key="2">
    <source>
        <dbReference type="PROSITE" id="PS50110"/>
    </source>
</evidence>
<dbReference type="PANTHER" id="PTHR43228">
    <property type="entry name" value="TWO-COMPONENT RESPONSE REGULATOR"/>
    <property type="match status" value="1"/>
</dbReference>
<evidence type="ECO:0000256" key="1">
    <source>
        <dbReference type="PROSITE-ProRule" id="PRU00169"/>
    </source>
</evidence>
<dbReference type="InterPro" id="IPR001789">
    <property type="entry name" value="Sig_transdc_resp-reg_receiver"/>
</dbReference>
<dbReference type="PROSITE" id="PS50110">
    <property type="entry name" value="RESPONSE_REGULATORY"/>
    <property type="match status" value="1"/>
</dbReference>
<evidence type="ECO:0000313" key="4">
    <source>
        <dbReference type="Proteomes" id="UP001595476"/>
    </source>
</evidence>
<gene>
    <name evidence="3" type="ORF">ACFOEK_05170</name>
</gene>
<organism evidence="3 4">
    <name type="scientific">Litoribrevibacter euphylliae</name>
    <dbReference type="NCBI Taxonomy" id="1834034"/>
    <lineage>
        <taxon>Bacteria</taxon>
        <taxon>Pseudomonadati</taxon>
        <taxon>Pseudomonadota</taxon>
        <taxon>Gammaproteobacteria</taxon>
        <taxon>Oceanospirillales</taxon>
        <taxon>Oceanospirillaceae</taxon>
        <taxon>Litoribrevibacter</taxon>
    </lineage>
</organism>
<dbReference type="Proteomes" id="UP001595476">
    <property type="component" value="Unassembled WGS sequence"/>
</dbReference>
<dbReference type="SUPFAM" id="SSF52172">
    <property type="entry name" value="CheY-like"/>
    <property type="match status" value="1"/>
</dbReference>
<dbReference type="Gene3D" id="3.40.50.2300">
    <property type="match status" value="1"/>
</dbReference>
<dbReference type="InterPro" id="IPR011006">
    <property type="entry name" value="CheY-like_superfamily"/>
</dbReference>
<dbReference type="RefSeq" id="WP_386717158.1">
    <property type="nucleotide sequence ID" value="NZ_JBHRSZ010000002.1"/>
</dbReference>
<keyword evidence="4" id="KW-1185">Reference proteome</keyword>
<evidence type="ECO:0000313" key="3">
    <source>
        <dbReference type="EMBL" id="MFC3150408.1"/>
    </source>
</evidence>
<accession>A0ABV7H913</accession>
<keyword evidence="1" id="KW-0597">Phosphoprotein</keyword>
<dbReference type="EMBL" id="JBHRSZ010000002">
    <property type="protein sequence ID" value="MFC3150408.1"/>
    <property type="molecule type" value="Genomic_DNA"/>
</dbReference>
<feature type="domain" description="Response regulatory" evidence="2">
    <location>
        <begin position="3"/>
        <end position="124"/>
    </location>
</feature>
<proteinExistence type="predicted"/>
<reference evidence="4" key="1">
    <citation type="journal article" date="2019" name="Int. J. Syst. Evol. Microbiol.">
        <title>The Global Catalogue of Microorganisms (GCM) 10K type strain sequencing project: providing services to taxonomists for standard genome sequencing and annotation.</title>
        <authorList>
            <consortium name="The Broad Institute Genomics Platform"/>
            <consortium name="The Broad Institute Genome Sequencing Center for Infectious Disease"/>
            <person name="Wu L."/>
            <person name="Ma J."/>
        </authorList>
    </citation>
    <scope>NUCLEOTIDE SEQUENCE [LARGE SCALE GENOMIC DNA]</scope>
    <source>
        <strain evidence="4">KCTC 52438</strain>
    </source>
</reference>
<dbReference type="Pfam" id="PF00072">
    <property type="entry name" value="Response_reg"/>
    <property type="match status" value="1"/>
</dbReference>
<name>A0ABV7H913_9GAMM</name>
<comment type="caution">
    <text evidence="3">The sequence shown here is derived from an EMBL/GenBank/DDBJ whole genome shotgun (WGS) entry which is preliminary data.</text>
</comment>
<sequence length="136" mass="14883">MKRVLIVDDQTSIKLFVKSILDGVGASLVVEFAADGYEAQELIKKQLPDLVITDIFMPRMDGIELIEYLKTLEPRPVIIAMTDSDISHDGTSLYLECAKLVGADYCLRKSDLVTNLAGVVKSCLTGKLGTQEACCK</sequence>
<feature type="modified residue" description="4-aspartylphosphate" evidence="1">
    <location>
        <position position="54"/>
    </location>
</feature>